<evidence type="ECO:0000313" key="2">
    <source>
        <dbReference type="EMBL" id="MBB4887927.1"/>
    </source>
</evidence>
<dbReference type="EMBL" id="JACHJG010000008">
    <property type="protein sequence ID" value="MBB4887927.1"/>
    <property type="molecule type" value="Genomic_DNA"/>
</dbReference>
<dbReference type="Proteomes" id="UP000556436">
    <property type="component" value="Unassembled WGS sequence"/>
</dbReference>
<gene>
    <name evidence="2" type="ORF">FHS38_003995</name>
</gene>
<dbReference type="RefSeq" id="WP_184735172.1">
    <property type="nucleotide sequence ID" value="NZ_BMRW01000008.1"/>
</dbReference>
<evidence type="ECO:0000313" key="3">
    <source>
        <dbReference type="Proteomes" id="UP000556436"/>
    </source>
</evidence>
<evidence type="ECO:0000256" key="1">
    <source>
        <dbReference type="SAM" id="MobiDB-lite"/>
    </source>
</evidence>
<organism evidence="2 3">
    <name type="scientific">Streptomyces netropsis</name>
    <name type="common">Streptoverticillium netropsis</name>
    <dbReference type="NCBI Taxonomy" id="55404"/>
    <lineage>
        <taxon>Bacteria</taxon>
        <taxon>Bacillati</taxon>
        <taxon>Actinomycetota</taxon>
        <taxon>Actinomycetes</taxon>
        <taxon>Kitasatosporales</taxon>
        <taxon>Streptomycetaceae</taxon>
        <taxon>Streptomyces</taxon>
    </lineage>
</organism>
<dbReference type="AlphaFoldDB" id="A0A7W7PFN2"/>
<name>A0A7W7PFN2_STRNE</name>
<protein>
    <submittedName>
        <fullName evidence="2">Uncharacterized protein</fullName>
    </submittedName>
</protein>
<reference evidence="2 3" key="1">
    <citation type="submission" date="2020-08" db="EMBL/GenBank/DDBJ databases">
        <title>Genomic Encyclopedia of Type Strains, Phase III (KMG-III): the genomes of soil and plant-associated and newly described type strains.</title>
        <authorList>
            <person name="Whitman W."/>
        </authorList>
    </citation>
    <scope>NUCLEOTIDE SEQUENCE [LARGE SCALE GENOMIC DNA]</scope>
    <source>
        <strain evidence="2 3">CECT 3265</strain>
    </source>
</reference>
<feature type="region of interest" description="Disordered" evidence="1">
    <location>
        <begin position="92"/>
        <end position="115"/>
    </location>
</feature>
<keyword evidence="3" id="KW-1185">Reference proteome</keyword>
<accession>A0A7W7PFN2</accession>
<comment type="caution">
    <text evidence="2">The sequence shown here is derived from an EMBL/GenBank/DDBJ whole genome shotgun (WGS) entry which is preliminary data.</text>
</comment>
<sequence>MDRTRATLHVPLWTYASNAALIRGRMRRFLAAQPRAARRYERFLTDVAHRPLDAGTGVHNYVSWRPGSGLRRKIYFSLQMHDVNPPTFCVGRRDLTDDPTARTAAGSGRGVNDRR</sequence>
<proteinExistence type="predicted"/>